<dbReference type="InterPro" id="IPR036291">
    <property type="entry name" value="NAD(P)-bd_dom_sf"/>
</dbReference>
<keyword evidence="2 4" id="KW-0444">Lipid biosynthesis</keyword>
<dbReference type="PANTHER" id="PTHR11011">
    <property type="entry name" value="MALE STERILITY PROTEIN 2-RELATED"/>
    <property type="match status" value="1"/>
</dbReference>
<evidence type="ECO:0000313" key="7">
    <source>
        <dbReference type="Proteomes" id="UP000695000"/>
    </source>
</evidence>
<evidence type="ECO:0000256" key="1">
    <source>
        <dbReference type="ARBA" id="ARBA00005928"/>
    </source>
</evidence>
<dbReference type="Proteomes" id="UP000695000">
    <property type="component" value="Unplaced"/>
</dbReference>
<keyword evidence="3 4" id="KW-0443">Lipid metabolism</keyword>
<name>A0ABM1N997_NICVS</name>
<dbReference type="Pfam" id="PF07993">
    <property type="entry name" value="NAD_binding_4"/>
    <property type="match status" value="1"/>
</dbReference>
<dbReference type="Pfam" id="PF03015">
    <property type="entry name" value="Sterile"/>
    <property type="match status" value="1"/>
</dbReference>
<keyword evidence="7" id="KW-1185">Reference proteome</keyword>
<evidence type="ECO:0000256" key="4">
    <source>
        <dbReference type="RuleBase" id="RU363097"/>
    </source>
</evidence>
<evidence type="ECO:0000256" key="3">
    <source>
        <dbReference type="ARBA" id="ARBA00023098"/>
    </source>
</evidence>
<dbReference type="SUPFAM" id="SSF51735">
    <property type="entry name" value="NAD(P)-binding Rossmann-fold domains"/>
    <property type="match status" value="1"/>
</dbReference>
<evidence type="ECO:0000256" key="2">
    <source>
        <dbReference type="ARBA" id="ARBA00022516"/>
    </source>
</evidence>
<dbReference type="RefSeq" id="XP_017783397.1">
    <property type="nucleotide sequence ID" value="XM_017927908.1"/>
</dbReference>
<sequence>MENSNRFLEYFQGKCIFITGCTGCVGLALLEKLLRSFPQVHKIVLLIRKKRSENVSTRILNYFDNPVFSVMKETHKDYLEKIMWMEGDIVKPNLGLSEENLNYIYNKVNVFYHCAASVKFVENLKNSITSNIYGTEMVYKVAKDCKKLECFMHVSTVFCNHGYSQSVLKEEIPENPANPDRLLEMAKSMSVNELEKNCKESKNFINNYVFTKNATENLLGNKKDNIKIGILRVGCVMESYQEPYPSWLINANSFNIILKNLVTGVVFNINEKASVYCTPIDICVNALIASTFDTAHIRDNLKVYNVATNSPTVKEIFKIFVKENVKDPWLIFGSLKYRFLCHMKDLLLEMSGRRGIYVREIEKLEHFIEISQKFVLKELYCHTENLDELWKSLNQSERELLFFNLNDVDYEKCVKSWYKSSMENQYNPMDPTSTMLHLAKL</sequence>
<dbReference type="InterPro" id="IPR013120">
    <property type="entry name" value="FAR_NAD-bd"/>
</dbReference>
<dbReference type="Gene3D" id="3.40.50.720">
    <property type="entry name" value="NAD(P)-binding Rossmann-like Domain"/>
    <property type="match status" value="1"/>
</dbReference>
<protein>
    <recommendedName>
        <fullName evidence="4">Fatty acyl-CoA reductase</fullName>
        <ecNumber evidence="4">1.2.1.84</ecNumber>
    </recommendedName>
</protein>
<comment type="catalytic activity">
    <reaction evidence="4">
        <text>a long-chain fatty acyl-CoA + 2 NADPH + 2 H(+) = a long-chain primary fatty alcohol + 2 NADP(+) + CoA</text>
        <dbReference type="Rhea" id="RHEA:52716"/>
        <dbReference type="ChEBI" id="CHEBI:15378"/>
        <dbReference type="ChEBI" id="CHEBI:57287"/>
        <dbReference type="ChEBI" id="CHEBI:57783"/>
        <dbReference type="ChEBI" id="CHEBI:58349"/>
        <dbReference type="ChEBI" id="CHEBI:77396"/>
        <dbReference type="ChEBI" id="CHEBI:83139"/>
        <dbReference type="EC" id="1.2.1.84"/>
    </reaction>
</comment>
<dbReference type="GeneID" id="108567436"/>
<evidence type="ECO:0000259" key="5">
    <source>
        <dbReference type="Pfam" id="PF03015"/>
    </source>
</evidence>
<gene>
    <name evidence="8" type="primary">LOC108567436</name>
</gene>
<keyword evidence="4" id="KW-0560">Oxidoreductase</keyword>
<proteinExistence type="inferred from homology"/>
<organism evidence="7 8">
    <name type="scientific">Nicrophorus vespilloides</name>
    <name type="common">Boreal carrion beetle</name>
    <dbReference type="NCBI Taxonomy" id="110193"/>
    <lineage>
        <taxon>Eukaryota</taxon>
        <taxon>Metazoa</taxon>
        <taxon>Ecdysozoa</taxon>
        <taxon>Arthropoda</taxon>
        <taxon>Hexapoda</taxon>
        <taxon>Insecta</taxon>
        <taxon>Pterygota</taxon>
        <taxon>Neoptera</taxon>
        <taxon>Endopterygota</taxon>
        <taxon>Coleoptera</taxon>
        <taxon>Polyphaga</taxon>
        <taxon>Staphyliniformia</taxon>
        <taxon>Silphidae</taxon>
        <taxon>Nicrophorinae</taxon>
        <taxon>Nicrophorus</taxon>
    </lineage>
</organism>
<keyword evidence="4" id="KW-0521">NADP</keyword>
<dbReference type="InterPro" id="IPR033640">
    <property type="entry name" value="FAR_C"/>
</dbReference>
<comment type="similarity">
    <text evidence="1 4">Belongs to the fatty acyl-CoA reductase family.</text>
</comment>
<feature type="domain" description="Fatty acyl-CoA reductase C-terminal" evidence="5">
    <location>
        <begin position="343"/>
        <end position="414"/>
    </location>
</feature>
<reference evidence="8" key="1">
    <citation type="submission" date="2025-08" db="UniProtKB">
        <authorList>
            <consortium name="RefSeq"/>
        </authorList>
    </citation>
    <scope>IDENTIFICATION</scope>
    <source>
        <tissue evidence="8">Whole Larva</tissue>
    </source>
</reference>
<comment type="function">
    <text evidence="4">Catalyzes the reduction of fatty acyl-CoA to fatty alcohols.</text>
</comment>
<dbReference type="EC" id="1.2.1.84" evidence="4"/>
<accession>A0ABM1N997</accession>
<evidence type="ECO:0000313" key="8">
    <source>
        <dbReference type="RefSeq" id="XP_017783397.1"/>
    </source>
</evidence>
<feature type="domain" description="Thioester reductase (TE)" evidence="6">
    <location>
        <begin position="18"/>
        <end position="286"/>
    </location>
</feature>
<dbReference type="InterPro" id="IPR026055">
    <property type="entry name" value="FAR"/>
</dbReference>
<evidence type="ECO:0000259" key="6">
    <source>
        <dbReference type="Pfam" id="PF07993"/>
    </source>
</evidence>